<evidence type="ECO:0000313" key="3">
    <source>
        <dbReference type="Proteomes" id="UP000093080"/>
    </source>
</evidence>
<accession>A0A1B9F433</accession>
<proteinExistence type="predicted"/>
<protein>
    <submittedName>
        <fullName evidence="2">Uncharacterized protein</fullName>
    </submittedName>
</protein>
<dbReference type="EMBL" id="MAGO01000010">
    <property type="protein sequence ID" value="OCC14692.1"/>
    <property type="molecule type" value="Genomic_DNA"/>
</dbReference>
<feature type="signal peptide" evidence="1">
    <location>
        <begin position="1"/>
        <end position="19"/>
    </location>
</feature>
<dbReference type="RefSeq" id="WP_067619722.1">
    <property type="nucleotide sequence ID" value="NZ_MAGO01000010.1"/>
</dbReference>
<comment type="caution">
    <text evidence="2">The sequence shown here is derived from an EMBL/GenBank/DDBJ whole genome shotgun (WGS) entry which is preliminary data.</text>
</comment>
<dbReference type="Proteomes" id="UP000093080">
    <property type="component" value="Unassembled WGS sequence"/>
</dbReference>
<organism evidence="2 3">
    <name type="scientific">Dissulfuribacter thermophilus</name>
    <dbReference type="NCBI Taxonomy" id="1156395"/>
    <lineage>
        <taxon>Bacteria</taxon>
        <taxon>Pseudomonadati</taxon>
        <taxon>Thermodesulfobacteriota</taxon>
        <taxon>Dissulfuribacteria</taxon>
        <taxon>Dissulfuribacterales</taxon>
        <taxon>Dissulfuribacteraceae</taxon>
        <taxon>Dissulfuribacter</taxon>
    </lineage>
</organism>
<gene>
    <name evidence="2" type="ORF">DBT_2007</name>
</gene>
<evidence type="ECO:0000256" key="1">
    <source>
        <dbReference type="SAM" id="SignalP"/>
    </source>
</evidence>
<reference evidence="2 3" key="1">
    <citation type="submission" date="2016-06" db="EMBL/GenBank/DDBJ databases">
        <title>Respiratory ammonification of nitrate coupled to the oxidation of elemental sulfur in deep-sea autotrophic thermophilic bacteria.</title>
        <authorList>
            <person name="Slobodkina G.B."/>
            <person name="Mardanov A.V."/>
            <person name="Ravin N.V."/>
            <person name="Frolova A.A."/>
            <person name="Viryasiv M.B."/>
            <person name="Chernyh N.A."/>
            <person name="Bonch-Osmolovskaya E.A."/>
            <person name="Slobodkin A.I."/>
        </authorList>
    </citation>
    <scope>NUCLEOTIDE SEQUENCE [LARGE SCALE GENOMIC DNA]</scope>
    <source>
        <strain evidence="2 3">S69</strain>
    </source>
</reference>
<feature type="chain" id="PRO_5008626165" evidence="1">
    <location>
        <begin position="20"/>
        <end position="474"/>
    </location>
</feature>
<sequence>MRKAIFILCFLAFSVSAKADIRQDFNSATLKAFGKTLQQIAEQQAGIPASSAYAVAEKFTNGDISGGLIEFANLVGSEAIGQIPVVGPSIFLLQLEAAFIDVFKQYLDWTLLQGKWNYFKTLPVEEQECWINGYCDIPSLEDDAVSAYLERNGYTLRELFSKYVEEEKRASMYMEYVKRLSEYVYYATYLFEPDLYDITEGDIKLDSEIKVWTFANYVRIFIQMPDGQTDYVIKKLSIDAVNRPLSFSISEFDDIVWPDYFTNYPNGVPVTITVQSSIWDDQGLVEKFLGSKYVSPNEKIISGLKNQEKSQATGIFRFTVKPSLEERKIKMVVDTSLSLTYRVTIYFDSLLGGPHTSTISESAAFSDIVVYAECSPDNKALVYVDNKPIEGRSECGYGENFEINFVKVKLPISSTANLIFNMDVENSHVTGSFDYKGTWRSYEPETEENWASETVLTGVSGSIIGRVTEIAGGP</sequence>
<keyword evidence="3" id="KW-1185">Reference proteome</keyword>
<dbReference type="AlphaFoldDB" id="A0A1B9F433"/>
<evidence type="ECO:0000313" key="2">
    <source>
        <dbReference type="EMBL" id="OCC14692.1"/>
    </source>
</evidence>
<name>A0A1B9F433_9BACT</name>
<keyword evidence="1" id="KW-0732">Signal</keyword>